<dbReference type="Proteomes" id="UP000479000">
    <property type="component" value="Unassembled WGS sequence"/>
</dbReference>
<gene>
    <name evidence="1" type="ORF">NTEN_LOCUS8119</name>
</gene>
<keyword evidence="2" id="KW-1185">Reference proteome</keyword>
<name>A0A6H5GH14_9HEMI</name>
<organism evidence="1 2">
    <name type="scientific">Nesidiocoris tenuis</name>
    <dbReference type="NCBI Taxonomy" id="355587"/>
    <lineage>
        <taxon>Eukaryota</taxon>
        <taxon>Metazoa</taxon>
        <taxon>Ecdysozoa</taxon>
        <taxon>Arthropoda</taxon>
        <taxon>Hexapoda</taxon>
        <taxon>Insecta</taxon>
        <taxon>Pterygota</taxon>
        <taxon>Neoptera</taxon>
        <taxon>Paraneoptera</taxon>
        <taxon>Hemiptera</taxon>
        <taxon>Heteroptera</taxon>
        <taxon>Panheteroptera</taxon>
        <taxon>Cimicomorpha</taxon>
        <taxon>Miridae</taxon>
        <taxon>Dicyphina</taxon>
        <taxon>Nesidiocoris</taxon>
    </lineage>
</organism>
<evidence type="ECO:0000313" key="2">
    <source>
        <dbReference type="Proteomes" id="UP000479000"/>
    </source>
</evidence>
<accession>A0A6H5GH14</accession>
<dbReference type="EMBL" id="CADCXU010011990">
    <property type="protein sequence ID" value="CAB0002332.1"/>
    <property type="molecule type" value="Genomic_DNA"/>
</dbReference>
<feature type="non-terminal residue" evidence="1">
    <location>
        <position position="76"/>
    </location>
</feature>
<protein>
    <submittedName>
        <fullName evidence="1">Uncharacterized protein</fullName>
    </submittedName>
</protein>
<reference evidence="1 2" key="1">
    <citation type="submission" date="2020-02" db="EMBL/GenBank/DDBJ databases">
        <authorList>
            <person name="Ferguson B K."/>
        </authorList>
    </citation>
    <scope>NUCLEOTIDE SEQUENCE [LARGE SCALE GENOMIC DNA]</scope>
</reference>
<dbReference type="AlphaFoldDB" id="A0A6H5GH14"/>
<proteinExistence type="predicted"/>
<sequence>MANSGRRWGRIRKKGGLYRARAAARSISEIHSSALRGHGVDAADTALRNQCNSSSLHVDLALGNPNQLENDVPSQD</sequence>
<evidence type="ECO:0000313" key="1">
    <source>
        <dbReference type="EMBL" id="CAB0002332.1"/>
    </source>
</evidence>